<organism evidence="7 8">
    <name type="scientific">Prunus persica</name>
    <name type="common">Peach</name>
    <name type="synonym">Amygdalus persica</name>
    <dbReference type="NCBI Taxonomy" id="3760"/>
    <lineage>
        <taxon>Eukaryota</taxon>
        <taxon>Viridiplantae</taxon>
        <taxon>Streptophyta</taxon>
        <taxon>Embryophyta</taxon>
        <taxon>Tracheophyta</taxon>
        <taxon>Spermatophyta</taxon>
        <taxon>Magnoliopsida</taxon>
        <taxon>eudicotyledons</taxon>
        <taxon>Gunneridae</taxon>
        <taxon>Pentapetalae</taxon>
        <taxon>rosids</taxon>
        <taxon>fabids</taxon>
        <taxon>Rosales</taxon>
        <taxon>Rosaceae</taxon>
        <taxon>Amygdaloideae</taxon>
        <taxon>Amygdaleae</taxon>
        <taxon>Prunus</taxon>
    </lineage>
</organism>
<dbReference type="CDD" id="cd05476">
    <property type="entry name" value="pepsin_A_like_plant"/>
    <property type="match status" value="1"/>
</dbReference>
<dbReference type="InterPro" id="IPR032861">
    <property type="entry name" value="TAXi_N"/>
</dbReference>
<dbReference type="InterPro" id="IPR033121">
    <property type="entry name" value="PEPTIDASE_A1"/>
</dbReference>
<dbReference type="InterPro" id="IPR001461">
    <property type="entry name" value="Aspartic_peptidase_A1"/>
</dbReference>
<feature type="active site" evidence="6">
    <location>
        <position position="334"/>
    </location>
</feature>
<dbReference type="PANTHER" id="PTHR47967">
    <property type="entry name" value="OS07G0603500 PROTEIN-RELATED"/>
    <property type="match status" value="1"/>
</dbReference>
<accession>M5WQN9</accession>
<evidence type="ECO:0000256" key="4">
    <source>
        <dbReference type="ARBA" id="ARBA00022801"/>
    </source>
</evidence>
<keyword evidence="4" id="KW-0378">Hydrolase</keyword>
<dbReference type="KEGG" id="pper:18775368"/>
<evidence type="ECO:0000256" key="6">
    <source>
        <dbReference type="PIRSR" id="PIRSR601461-1"/>
    </source>
</evidence>
<dbReference type="InterPro" id="IPR032799">
    <property type="entry name" value="TAXi_C"/>
</dbReference>
<dbReference type="FunFam" id="2.40.70.10:FF:000034">
    <property type="entry name" value="Aspartyl protease family protein"/>
    <property type="match status" value="1"/>
</dbReference>
<name>M5WQN9_PRUPE</name>
<keyword evidence="5" id="KW-0325">Glycoprotein</keyword>
<dbReference type="AlphaFoldDB" id="M5WQN9"/>
<proteinExistence type="inferred from homology"/>
<dbReference type="OrthoDB" id="2747330at2759"/>
<evidence type="ECO:0000313" key="8">
    <source>
        <dbReference type="Proteomes" id="UP000006882"/>
    </source>
</evidence>
<dbReference type="Pfam" id="PF14541">
    <property type="entry name" value="TAXi_C"/>
    <property type="match status" value="1"/>
</dbReference>
<keyword evidence="2" id="KW-0645">Protease</keyword>
<dbReference type="Gene3D" id="2.40.70.10">
    <property type="entry name" value="Acid Proteases"/>
    <property type="match status" value="2"/>
</dbReference>
<dbReference type="SUPFAM" id="SSF50630">
    <property type="entry name" value="Acid proteases"/>
    <property type="match status" value="1"/>
</dbReference>
<dbReference type="SMR" id="M5WQN9"/>
<dbReference type="PANTHER" id="PTHR47967:SF36">
    <property type="entry name" value="PEPTIDASE A1 DOMAIN-CONTAINING PROTEIN"/>
    <property type="match status" value="1"/>
</dbReference>
<dbReference type="Pfam" id="PF14543">
    <property type="entry name" value="TAXi_N"/>
    <property type="match status" value="1"/>
</dbReference>
<evidence type="ECO:0000313" key="7">
    <source>
        <dbReference type="EMBL" id="ONI01457.1"/>
    </source>
</evidence>
<dbReference type="EMBL" id="CM007656">
    <property type="protein sequence ID" value="ONI01457.1"/>
    <property type="molecule type" value="Genomic_DNA"/>
</dbReference>
<dbReference type="PROSITE" id="PS51767">
    <property type="entry name" value="PEPTIDASE_A1"/>
    <property type="match status" value="1"/>
</dbReference>
<evidence type="ECO:0000256" key="3">
    <source>
        <dbReference type="ARBA" id="ARBA00022750"/>
    </source>
</evidence>
<dbReference type="GO" id="GO:0006508">
    <property type="term" value="P:proteolysis"/>
    <property type="evidence" value="ECO:0007669"/>
    <property type="project" value="UniProtKB-KW"/>
</dbReference>
<evidence type="ECO:0000256" key="2">
    <source>
        <dbReference type="ARBA" id="ARBA00022670"/>
    </source>
</evidence>
<feature type="active site" evidence="6">
    <location>
        <position position="106"/>
    </location>
</feature>
<dbReference type="eggNOG" id="KOG1339">
    <property type="taxonomic scope" value="Eukaryota"/>
</dbReference>
<dbReference type="HOGENOM" id="CLU_005738_8_1_1"/>
<protein>
    <submittedName>
        <fullName evidence="7">Uncharacterized protein</fullName>
    </submittedName>
</protein>
<dbReference type="Gramene" id="ONI01457">
    <property type="protein sequence ID" value="ONI01457"/>
    <property type="gene ID" value="PRUPE_6G140800"/>
</dbReference>
<dbReference type="InterPro" id="IPR021109">
    <property type="entry name" value="Peptidase_aspartic_dom_sf"/>
</dbReference>
<evidence type="ECO:0000256" key="5">
    <source>
        <dbReference type="ARBA" id="ARBA00023180"/>
    </source>
</evidence>
<keyword evidence="8" id="KW-1185">Reference proteome</keyword>
<sequence length="463" mass="51327">MASSSSSSSSSLLLFLSLLLLLPYITSSNIITISISHLPTNPHPYPYQHLSYLANSSLKRARHLKNPQTTPPHTNTKIPLFSQSYGEYSIPLSFGTPPQTLPFIMDTGSDLIWFPCSKKYQCINCSTYHSNTVKIKSFIPNLSSSSKPLACLNPKCAMVYPKIHCPDCKLGSKNCTRRCPWYTYPYGSGDTSGSLLSETLHLPNRRVPDFLVGCSIRATYQPAAGIAGLGRGPASLPAQLAIKKFSYCLLSRLFDDTNKSSSLVLVGGKDSVKKTKGVSYTPFVKNPEVPGKRAFLNYYYYVGLRRITVGGRRVKIPYRYLRLDKNGSGGTIVDSGTTLTHMAPEVLERVAGEFEKLTKGYKRAEEVEALTRLRPCYNVSGIETPMFPSLTFHFKGGAEMALPEENYMAPAAWEVLCLAIRSDNLPVISSGPSIILGSFQMQNYHVEFDLQNERFGFKQQQCN</sequence>
<dbReference type="Proteomes" id="UP000006882">
    <property type="component" value="Chromosome G6"/>
</dbReference>
<comment type="similarity">
    <text evidence="1">Belongs to the peptidase A1 family.</text>
</comment>
<dbReference type="InterPro" id="IPR034161">
    <property type="entry name" value="Pepsin-like_plant"/>
</dbReference>
<dbReference type="OMA" id="PFSHYTD"/>
<evidence type="ECO:0000256" key="1">
    <source>
        <dbReference type="ARBA" id="ARBA00007447"/>
    </source>
</evidence>
<dbReference type="InterPro" id="IPR051708">
    <property type="entry name" value="Plant_Aspart_Prot_A1"/>
</dbReference>
<keyword evidence="3" id="KW-0064">Aspartyl protease</keyword>
<dbReference type="GO" id="GO:0004190">
    <property type="term" value="F:aspartic-type endopeptidase activity"/>
    <property type="evidence" value="ECO:0007669"/>
    <property type="project" value="UniProtKB-KW"/>
</dbReference>
<dbReference type="MEROPS" id="A01.A47"/>
<gene>
    <name evidence="7" type="ORF">PRUPE_6G140800</name>
</gene>
<reference evidence="7 8" key="1">
    <citation type="journal article" date="2013" name="Nat. Genet.">
        <title>The high-quality draft genome of peach (Prunus persica) identifies unique patterns of genetic diversity, domestication and genome evolution.</title>
        <authorList>
            <consortium name="International Peach Genome Initiative"/>
            <person name="Verde I."/>
            <person name="Abbott A.G."/>
            <person name="Scalabrin S."/>
            <person name="Jung S."/>
            <person name="Shu S."/>
            <person name="Marroni F."/>
            <person name="Zhebentyayeva T."/>
            <person name="Dettori M.T."/>
            <person name="Grimwood J."/>
            <person name="Cattonaro F."/>
            <person name="Zuccolo A."/>
            <person name="Rossini L."/>
            <person name="Jenkins J."/>
            <person name="Vendramin E."/>
            <person name="Meisel L.A."/>
            <person name="Decroocq V."/>
            <person name="Sosinski B."/>
            <person name="Prochnik S."/>
            <person name="Mitros T."/>
            <person name="Policriti A."/>
            <person name="Cipriani G."/>
            <person name="Dondini L."/>
            <person name="Ficklin S."/>
            <person name="Goodstein D.M."/>
            <person name="Xuan P."/>
            <person name="Del Fabbro C."/>
            <person name="Aramini V."/>
            <person name="Copetti D."/>
            <person name="Gonzalez S."/>
            <person name="Horner D.S."/>
            <person name="Falchi R."/>
            <person name="Lucas S."/>
            <person name="Mica E."/>
            <person name="Maldonado J."/>
            <person name="Lazzari B."/>
            <person name="Bielenberg D."/>
            <person name="Pirona R."/>
            <person name="Miculan M."/>
            <person name="Barakat A."/>
            <person name="Testolin R."/>
            <person name="Stella A."/>
            <person name="Tartarini S."/>
            <person name="Tonutti P."/>
            <person name="Arus P."/>
            <person name="Orellana A."/>
            <person name="Wells C."/>
            <person name="Main D."/>
            <person name="Vizzotto G."/>
            <person name="Silva H."/>
            <person name="Salamini F."/>
            <person name="Schmutz J."/>
            <person name="Morgante M."/>
            <person name="Rokhsar D.S."/>
        </authorList>
    </citation>
    <scope>NUCLEOTIDE SEQUENCE [LARGE SCALE GENOMIC DNA]</scope>
    <source>
        <strain evidence="8">cv. Nemared</strain>
    </source>
</reference>
<dbReference type="PRINTS" id="PR00792">
    <property type="entry name" value="PEPSIN"/>
</dbReference>